<keyword evidence="4 6" id="KW-1133">Transmembrane helix</keyword>
<dbReference type="Pfam" id="PF02687">
    <property type="entry name" value="FtsX"/>
    <property type="match status" value="2"/>
</dbReference>
<feature type="transmembrane region" description="Helical" evidence="6">
    <location>
        <begin position="25"/>
        <end position="46"/>
    </location>
</feature>
<comment type="caution">
    <text evidence="8">The sequence shown here is derived from an EMBL/GenBank/DDBJ whole genome shotgun (WGS) entry which is preliminary data.</text>
</comment>
<feature type="transmembrane region" description="Helical" evidence="6">
    <location>
        <begin position="667"/>
        <end position="689"/>
    </location>
</feature>
<evidence type="ECO:0000256" key="6">
    <source>
        <dbReference type="SAM" id="Phobius"/>
    </source>
</evidence>
<feature type="transmembrane region" description="Helical" evidence="6">
    <location>
        <begin position="619"/>
        <end position="639"/>
    </location>
</feature>
<evidence type="ECO:0000313" key="8">
    <source>
        <dbReference type="EMBL" id="MCR6489123.1"/>
    </source>
</evidence>
<dbReference type="InterPro" id="IPR003838">
    <property type="entry name" value="ABC3_permease_C"/>
</dbReference>
<feature type="transmembrane region" description="Helical" evidence="6">
    <location>
        <begin position="409"/>
        <end position="430"/>
    </location>
</feature>
<evidence type="ECO:0000256" key="4">
    <source>
        <dbReference type="ARBA" id="ARBA00022989"/>
    </source>
</evidence>
<feature type="transmembrane region" description="Helical" evidence="6">
    <location>
        <begin position="360"/>
        <end position="381"/>
    </location>
</feature>
<keyword evidence="9" id="KW-1185">Reference proteome</keyword>
<evidence type="ECO:0000313" key="9">
    <source>
        <dbReference type="Proteomes" id="UP001144096"/>
    </source>
</evidence>
<keyword evidence="2" id="KW-1003">Cell membrane</keyword>
<reference evidence="8" key="1">
    <citation type="submission" date="2022-06" db="EMBL/GenBank/DDBJ databases">
        <title>Amycolatopsis iheyaensis sp. nov., a new species of the genus Amycolatopsis isolated from soil in Iheya island, Japan.</title>
        <authorList>
            <person name="Ngamcharungchit C."/>
            <person name="Kanto H."/>
            <person name="Take A."/>
            <person name="Intra B."/>
            <person name="Matsumoto A."/>
            <person name="Panbangred W."/>
            <person name="Inahashi Y."/>
        </authorList>
    </citation>
    <scope>NUCLEOTIDE SEQUENCE</scope>
    <source>
        <strain evidence="8">OK19-0408</strain>
    </source>
</reference>
<evidence type="ECO:0000256" key="5">
    <source>
        <dbReference type="ARBA" id="ARBA00023136"/>
    </source>
</evidence>
<dbReference type="InterPro" id="IPR038766">
    <property type="entry name" value="Membrane_comp_ABC_pdt"/>
</dbReference>
<name>A0A9X2NKL9_9PSEU</name>
<feature type="transmembrane region" description="Helical" evidence="6">
    <location>
        <begin position="248"/>
        <end position="270"/>
    </location>
</feature>
<feature type="transmembrane region" description="Helical" evidence="6">
    <location>
        <begin position="334"/>
        <end position="354"/>
    </location>
</feature>
<comment type="subcellular location">
    <subcellularLocation>
        <location evidence="1">Cell membrane</location>
        <topology evidence="1">Multi-pass membrane protein</topology>
    </subcellularLocation>
</comment>
<keyword evidence="5 6" id="KW-0472">Membrane</keyword>
<dbReference type="PANTHER" id="PTHR30287:SF2">
    <property type="entry name" value="BLL1001 PROTEIN"/>
    <property type="match status" value="1"/>
</dbReference>
<accession>A0A9X2NKL9</accession>
<feature type="transmembrane region" description="Helical" evidence="6">
    <location>
        <begin position="709"/>
        <end position="732"/>
    </location>
</feature>
<dbReference type="Proteomes" id="UP001144096">
    <property type="component" value="Unassembled WGS sequence"/>
</dbReference>
<sequence>MIRRWSADLALGMRLALRGGGARTALVRLGLTAIGVGLGVVVLLTATSVPHLLGARDDRAAARMLDLRPAGADVDPVYAVGREDEFRGRGVQGYLVQPTGPRLPAAPGVERLPGPGEAVLSPALAELLKSPEGELLRPRFTERVLGTIGEAGLTGPNELFFYLGSDSVAAQPQAAPVSGFGGAPIRRGLDSLELLLVVVGATTCLVPVFVFVVTSTRLAAASRDRRLAALRLIGADRGQVRRIAAGEALLGSLAGLVIGIGLFLLVRVLVPEITVTAFRGGLFGADIVPDWRLGVPALLVLPMLACAAAVLALRRVVIEPLGVMRRGVRLRRRLWWRLLPFAAGGALLVARMGREDTRDPLLIAGVVLVLAAVPLLLPWLVERVAGRLGGGSPAWLLAVRRLQLDSATAARLVSGIAVVLAGSIALQGVYARAEADRPASPDARVFASYFASSVAEGQVFADAVHALPGQAALPVRTAALLENAAGARTSVTVGTCDELREFGRLAGCRDGDVFVAGDPGGFRPVAGEGVWFSRVRDVPPQWTVPPLRDVPPAGDHGGGILVTPGALATTSGAGLSLSVTLPAAGPDLLERIRNTVGWHGTVSSLGTERDGTYALITRVLSVGSILVLLLAAGSLLVAAGEQLRERRRSLAVLTANGVGRGVLARSLVWQLAIPVAVAMAVAVLAGLGLDWLLLTLVVHRPMVVDVATIATLAGTAAAAVLVVTAVTLPALWRTTSVEQLREE</sequence>
<dbReference type="GO" id="GO:0005886">
    <property type="term" value="C:plasma membrane"/>
    <property type="evidence" value="ECO:0007669"/>
    <property type="project" value="UniProtKB-SubCell"/>
</dbReference>
<organism evidence="8 9">
    <name type="scientific">Amycolatopsis iheyensis</name>
    <dbReference type="NCBI Taxonomy" id="2945988"/>
    <lineage>
        <taxon>Bacteria</taxon>
        <taxon>Bacillati</taxon>
        <taxon>Actinomycetota</taxon>
        <taxon>Actinomycetes</taxon>
        <taxon>Pseudonocardiales</taxon>
        <taxon>Pseudonocardiaceae</taxon>
        <taxon>Amycolatopsis</taxon>
    </lineage>
</organism>
<evidence type="ECO:0000256" key="2">
    <source>
        <dbReference type="ARBA" id="ARBA00022475"/>
    </source>
</evidence>
<dbReference type="PANTHER" id="PTHR30287">
    <property type="entry name" value="MEMBRANE COMPONENT OF PREDICTED ABC SUPERFAMILY METABOLITE UPTAKE TRANSPORTER"/>
    <property type="match status" value="1"/>
</dbReference>
<evidence type="ECO:0000256" key="3">
    <source>
        <dbReference type="ARBA" id="ARBA00022692"/>
    </source>
</evidence>
<feature type="transmembrane region" description="Helical" evidence="6">
    <location>
        <begin position="194"/>
        <end position="216"/>
    </location>
</feature>
<feature type="domain" description="ABC3 transporter permease C-terminal" evidence="7">
    <location>
        <begin position="623"/>
        <end position="730"/>
    </location>
</feature>
<feature type="domain" description="ABC3 transporter permease C-terminal" evidence="7">
    <location>
        <begin position="202"/>
        <end position="315"/>
    </location>
</feature>
<dbReference type="AlphaFoldDB" id="A0A9X2NKL9"/>
<gene>
    <name evidence="8" type="ORF">M8542_40495</name>
</gene>
<keyword evidence="3 6" id="KW-0812">Transmembrane</keyword>
<dbReference type="RefSeq" id="WP_257925696.1">
    <property type="nucleotide sequence ID" value="NZ_JAMXQV010000030.1"/>
</dbReference>
<protein>
    <recommendedName>
        <fullName evidence="7">ABC3 transporter permease C-terminal domain-containing protein</fullName>
    </recommendedName>
</protein>
<evidence type="ECO:0000256" key="1">
    <source>
        <dbReference type="ARBA" id="ARBA00004651"/>
    </source>
</evidence>
<feature type="transmembrane region" description="Helical" evidence="6">
    <location>
        <begin position="293"/>
        <end position="313"/>
    </location>
</feature>
<evidence type="ECO:0000259" key="7">
    <source>
        <dbReference type="Pfam" id="PF02687"/>
    </source>
</evidence>
<proteinExistence type="predicted"/>
<dbReference type="EMBL" id="JAMXQV010000030">
    <property type="protein sequence ID" value="MCR6489123.1"/>
    <property type="molecule type" value="Genomic_DNA"/>
</dbReference>